<sequence>MTALGDGGIAEDVLRIRWLALLPRQVQRCLKVIRPQPSLREQAELADELLEDQASSPVMSVEAVSHRSRSPGPLPPDIVMASLTRELSDLKQGISEMATLTRRMPTPKINTSPATITVKVEDAAEIVPRQDLHRFRNQETAIITAGLGQTPEAVSNPASSAQPRKTNSAVDNPGG</sequence>
<dbReference type="EMBL" id="JAQQBS010001428">
    <property type="protein sequence ID" value="KAK0157233.1"/>
    <property type="molecule type" value="Genomic_DNA"/>
</dbReference>
<evidence type="ECO:0000313" key="3">
    <source>
        <dbReference type="Proteomes" id="UP001168990"/>
    </source>
</evidence>
<reference evidence="2" key="2">
    <citation type="submission" date="2023-03" db="EMBL/GenBank/DDBJ databases">
        <authorList>
            <person name="Inwood S.N."/>
            <person name="Skelly J.G."/>
            <person name="Guhlin J."/>
            <person name="Harrop T.W.R."/>
            <person name="Goldson S.G."/>
            <person name="Dearden P.K."/>
        </authorList>
    </citation>
    <scope>NUCLEOTIDE SEQUENCE</scope>
    <source>
        <strain evidence="2">Irish</strain>
        <tissue evidence="2">Whole body</tissue>
    </source>
</reference>
<gene>
    <name evidence="2" type="ORF">PV328_011712</name>
</gene>
<evidence type="ECO:0000256" key="1">
    <source>
        <dbReference type="SAM" id="MobiDB-lite"/>
    </source>
</evidence>
<feature type="region of interest" description="Disordered" evidence="1">
    <location>
        <begin position="146"/>
        <end position="175"/>
    </location>
</feature>
<reference evidence="2" key="1">
    <citation type="journal article" date="2023" name="bioRxiv">
        <title>Scaffold-level genome assemblies of two parasitoid biocontrol wasps reveal the parthenogenesis mechanism and an associated novel virus.</title>
        <authorList>
            <person name="Inwood S."/>
            <person name="Skelly J."/>
            <person name="Guhlin J."/>
            <person name="Harrop T."/>
            <person name="Goldson S."/>
            <person name="Dearden P."/>
        </authorList>
    </citation>
    <scope>NUCLEOTIDE SEQUENCE</scope>
    <source>
        <strain evidence="2">Irish</strain>
        <tissue evidence="2">Whole body</tissue>
    </source>
</reference>
<dbReference type="AlphaFoldDB" id="A0AA39C3L5"/>
<protein>
    <submittedName>
        <fullName evidence="2">Uncharacterized protein</fullName>
    </submittedName>
</protein>
<comment type="caution">
    <text evidence="2">The sequence shown here is derived from an EMBL/GenBank/DDBJ whole genome shotgun (WGS) entry which is preliminary data.</text>
</comment>
<name>A0AA39C3L5_9HYME</name>
<keyword evidence="3" id="KW-1185">Reference proteome</keyword>
<feature type="compositionally biased region" description="Polar residues" evidence="1">
    <location>
        <begin position="152"/>
        <end position="175"/>
    </location>
</feature>
<dbReference type="Proteomes" id="UP001168990">
    <property type="component" value="Unassembled WGS sequence"/>
</dbReference>
<organism evidence="2 3">
    <name type="scientific">Microctonus aethiopoides</name>
    <dbReference type="NCBI Taxonomy" id="144406"/>
    <lineage>
        <taxon>Eukaryota</taxon>
        <taxon>Metazoa</taxon>
        <taxon>Ecdysozoa</taxon>
        <taxon>Arthropoda</taxon>
        <taxon>Hexapoda</taxon>
        <taxon>Insecta</taxon>
        <taxon>Pterygota</taxon>
        <taxon>Neoptera</taxon>
        <taxon>Endopterygota</taxon>
        <taxon>Hymenoptera</taxon>
        <taxon>Apocrita</taxon>
        <taxon>Ichneumonoidea</taxon>
        <taxon>Braconidae</taxon>
        <taxon>Euphorinae</taxon>
        <taxon>Microctonus</taxon>
    </lineage>
</organism>
<accession>A0AA39C3L5</accession>
<evidence type="ECO:0000313" key="2">
    <source>
        <dbReference type="EMBL" id="KAK0157233.1"/>
    </source>
</evidence>
<proteinExistence type="predicted"/>